<name>A0AAD4Q7K9_9AGAM</name>
<feature type="compositionally biased region" description="Basic and acidic residues" evidence="1">
    <location>
        <begin position="1"/>
        <end position="16"/>
    </location>
</feature>
<feature type="region of interest" description="Disordered" evidence="1">
    <location>
        <begin position="1"/>
        <end position="38"/>
    </location>
</feature>
<gene>
    <name evidence="2" type="ORF">EDB92DRAFT_1818930</name>
</gene>
<sequence>MTTRGDEGQEGDERTTKSKNRGNWRKLRESGTGEAAAKHPNSIAIIHWLRDDDRVIGKTVSWRQRAAATCEWSTKESFPSDRGSTRAGCDKEDSIDDGAGQRIHGNGALSRAAGVLCMISRGSSSTGVTCARGVARGNRETGVRECRSGGRIGACQFWRMDPSFTKGVNKVVPGFINRDVIGSIVPDTVSPDQCHGSGNEVKGAGIGPVKVCKMDWGNMSGVSVVPY</sequence>
<keyword evidence="3" id="KW-1185">Reference proteome</keyword>
<dbReference type="AlphaFoldDB" id="A0AAD4Q7K9"/>
<protein>
    <submittedName>
        <fullName evidence="2">Uncharacterized protein</fullName>
    </submittedName>
</protein>
<accession>A0AAD4Q7K9</accession>
<dbReference type="EMBL" id="JAKELL010000072">
    <property type="protein sequence ID" value="KAH8984702.1"/>
    <property type="molecule type" value="Genomic_DNA"/>
</dbReference>
<comment type="caution">
    <text evidence="2">The sequence shown here is derived from an EMBL/GenBank/DDBJ whole genome shotgun (WGS) entry which is preliminary data.</text>
</comment>
<evidence type="ECO:0000313" key="2">
    <source>
        <dbReference type="EMBL" id="KAH8984702.1"/>
    </source>
</evidence>
<evidence type="ECO:0000313" key="3">
    <source>
        <dbReference type="Proteomes" id="UP001201163"/>
    </source>
</evidence>
<feature type="region of interest" description="Disordered" evidence="1">
    <location>
        <begin position="75"/>
        <end position="102"/>
    </location>
</feature>
<evidence type="ECO:0000256" key="1">
    <source>
        <dbReference type="SAM" id="MobiDB-lite"/>
    </source>
</evidence>
<proteinExistence type="predicted"/>
<dbReference type="Proteomes" id="UP001201163">
    <property type="component" value="Unassembled WGS sequence"/>
</dbReference>
<organism evidence="2 3">
    <name type="scientific">Lactarius akahatsu</name>
    <dbReference type="NCBI Taxonomy" id="416441"/>
    <lineage>
        <taxon>Eukaryota</taxon>
        <taxon>Fungi</taxon>
        <taxon>Dikarya</taxon>
        <taxon>Basidiomycota</taxon>
        <taxon>Agaricomycotina</taxon>
        <taxon>Agaricomycetes</taxon>
        <taxon>Russulales</taxon>
        <taxon>Russulaceae</taxon>
        <taxon>Lactarius</taxon>
    </lineage>
</organism>
<reference evidence="2" key="1">
    <citation type="submission" date="2022-01" db="EMBL/GenBank/DDBJ databases">
        <title>Comparative genomics reveals a dynamic genome evolution in the ectomycorrhizal milk-cap (Lactarius) mushrooms.</title>
        <authorList>
            <consortium name="DOE Joint Genome Institute"/>
            <person name="Lebreton A."/>
            <person name="Tang N."/>
            <person name="Kuo A."/>
            <person name="LaButti K."/>
            <person name="Drula E."/>
            <person name="Barry K."/>
            <person name="Clum A."/>
            <person name="Lipzen A."/>
            <person name="Mousain D."/>
            <person name="Ng V."/>
            <person name="Wang R."/>
            <person name="Wang X."/>
            <person name="Dai Y."/>
            <person name="Henrissat B."/>
            <person name="Grigoriev I.V."/>
            <person name="Guerin-Laguette A."/>
            <person name="Yu F."/>
            <person name="Martin F.M."/>
        </authorList>
    </citation>
    <scope>NUCLEOTIDE SEQUENCE</scope>
    <source>
        <strain evidence="2">QP</strain>
    </source>
</reference>